<dbReference type="PANTHER" id="PTHR23025">
    <property type="entry name" value="TRIACYLGLYCEROL LIPASE"/>
    <property type="match status" value="1"/>
</dbReference>
<keyword evidence="2" id="KW-1185">Reference proteome</keyword>
<protein>
    <submittedName>
        <fullName evidence="3">Abhydrolase_3 domain-containing protein</fullName>
    </submittedName>
</protein>
<dbReference type="AlphaFoldDB" id="A0A0N5A4Q5"/>
<dbReference type="InterPro" id="IPR013094">
    <property type="entry name" value="AB_hydrolase_3"/>
</dbReference>
<dbReference type="GO" id="GO:0004806">
    <property type="term" value="F:triacylglycerol lipase activity"/>
    <property type="evidence" value="ECO:0007669"/>
    <property type="project" value="TreeGrafter"/>
</dbReference>
<dbReference type="GO" id="GO:0019433">
    <property type="term" value="P:triglyceride catabolic process"/>
    <property type="evidence" value="ECO:0007669"/>
    <property type="project" value="TreeGrafter"/>
</dbReference>
<sequence>MKIRRIATTLGNSDKVIEKKTCTITPILLNGVPCRLYKPSEVKNDCLIIYIHGGGYCVYNAKAYDYIVEEIINNINCYAISIDYTLAPTKYFPSPIMECWSVIEEIASKNNNLLKDISIDKVVLMGDSAGGNATAVLTQKAAQTYEYRHFFKGHVLIYPYLGSWDFNSESVKSYNDYPLFSVLSPEMMAEFILIYLGVKASSENLNMILKSDSMKGNFDETSELSKFNDNIELSPILASDSILKKLPKSLTIIANYDILKDQGILYYERMKKVQPTNNNNDDKHSIKIFDKLTHGEINTSYLAANRVVLYICQWLKEAKIIE</sequence>
<dbReference type="Proteomes" id="UP000038045">
    <property type="component" value="Unplaced"/>
</dbReference>
<dbReference type="WBParaSite" id="PTRK_0001668300.1">
    <property type="protein sequence ID" value="PTRK_0001668300.1"/>
    <property type="gene ID" value="PTRK_0001668300"/>
</dbReference>
<dbReference type="GO" id="GO:0004771">
    <property type="term" value="F:sterol ester esterase activity"/>
    <property type="evidence" value="ECO:0007669"/>
    <property type="project" value="TreeGrafter"/>
</dbReference>
<dbReference type="GO" id="GO:0005829">
    <property type="term" value="C:cytosol"/>
    <property type="evidence" value="ECO:0007669"/>
    <property type="project" value="TreeGrafter"/>
</dbReference>
<reference evidence="3" key="1">
    <citation type="submission" date="2017-02" db="UniProtKB">
        <authorList>
            <consortium name="WormBaseParasite"/>
        </authorList>
    </citation>
    <scope>IDENTIFICATION</scope>
</reference>
<dbReference type="SUPFAM" id="SSF53474">
    <property type="entry name" value="alpha/beta-Hydrolases"/>
    <property type="match status" value="1"/>
</dbReference>
<dbReference type="STRING" id="131310.A0A0N5A4Q5"/>
<dbReference type="Pfam" id="PF07859">
    <property type="entry name" value="Abhydrolase_3"/>
    <property type="match status" value="1"/>
</dbReference>
<dbReference type="InterPro" id="IPR029058">
    <property type="entry name" value="AB_hydrolase_fold"/>
</dbReference>
<dbReference type="PANTHER" id="PTHR23025:SF3">
    <property type="entry name" value="HORMONE-SENSITIVE LIPASE"/>
    <property type="match status" value="1"/>
</dbReference>
<feature type="domain" description="Alpha/beta hydrolase fold-3" evidence="1">
    <location>
        <begin position="48"/>
        <end position="204"/>
    </location>
</feature>
<evidence type="ECO:0000313" key="3">
    <source>
        <dbReference type="WBParaSite" id="PTRK_0001668300.1"/>
    </source>
</evidence>
<evidence type="ECO:0000313" key="2">
    <source>
        <dbReference type="Proteomes" id="UP000038045"/>
    </source>
</evidence>
<evidence type="ECO:0000259" key="1">
    <source>
        <dbReference type="Pfam" id="PF07859"/>
    </source>
</evidence>
<dbReference type="Gene3D" id="3.40.50.1820">
    <property type="entry name" value="alpha/beta hydrolase"/>
    <property type="match status" value="1"/>
</dbReference>
<accession>A0A0N5A4Q5</accession>
<organism evidence="2 3">
    <name type="scientific">Parastrongyloides trichosuri</name>
    <name type="common">Possum-specific nematode worm</name>
    <dbReference type="NCBI Taxonomy" id="131310"/>
    <lineage>
        <taxon>Eukaryota</taxon>
        <taxon>Metazoa</taxon>
        <taxon>Ecdysozoa</taxon>
        <taxon>Nematoda</taxon>
        <taxon>Chromadorea</taxon>
        <taxon>Rhabditida</taxon>
        <taxon>Tylenchina</taxon>
        <taxon>Panagrolaimomorpha</taxon>
        <taxon>Strongyloidoidea</taxon>
        <taxon>Strongyloididae</taxon>
        <taxon>Parastrongyloides</taxon>
    </lineage>
</organism>
<proteinExistence type="predicted"/>
<name>A0A0N5A4Q5_PARTI</name>